<evidence type="ECO:0008006" key="5">
    <source>
        <dbReference type="Google" id="ProtNLM"/>
    </source>
</evidence>
<dbReference type="EMBL" id="PNFZ01000002">
    <property type="protein sequence ID" value="PMB98925.1"/>
    <property type="molecule type" value="Genomic_DNA"/>
</dbReference>
<gene>
    <name evidence="3" type="ORF">CJ198_04055</name>
</gene>
<dbReference type="Pfam" id="PF04341">
    <property type="entry name" value="DUF485"/>
    <property type="match status" value="1"/>
</dbReference>
<evidence type="ECO:0000256" key="1">
    <source>
        <dbReference type="SAM" id="MobiDB-lite"/>
    </source>
</evidence>
<keyword evidence="4" id="KW-1185">Reference proteome</keyword>
<reference evidence="3 4" key="1">
    <citation type="submission" date="2017-09" db="EMBL/GenBank/DDBJ databases">
        <title>Bacterial strain isolated from the female urinary microbiota.</title>
        <authorList>
            <person name="Thomas-White K."/>
            <person name="Kumar N."/>
            <person name="Forster S."/>
            <person name="Putonti C."/>
            <person name="Lawley T."/>
            <person name="Wolfe A.J."/>
        </authorList>
    </citation>
    <scope>NUCLEOTIDE SEQUENCE [LARGE SCALE GENOMIC DNA]</scope>
    <source>
        <strain evidence="3 4">UMB0680</strain>
    </source>
</reference>
<organism evidence="3 4">
    <name type="scientific">Brevibacterium luteolum</name>
    <dbReference type="NCBI Taxonomy" id="199591"/>
    <lineage>
        <taxon>Bacteria</taxon>
        <taxon>Bacillati</taxon>
        <taxon>Actinomycetota</taxon>
        <taxon>Actinomycetes</taxon>
        <taxon>Micrococcales</taxon>
        <taxon>Brevibacteriaceae</taxon>
        <taxon>Brevibacterium</taxon>
    </lineage>
</organism>
<dbReference type="Proteomes" id="UP000235703">
    <property type="component" value="Unassembled WGS sequence"/>
</dbReference>
<protein>
    <recommendedName>
        <fullName evidence="5">DUF485 domain-containing protein</fullName>
    </recommendedName>
</protein>
<feature type="transmembrane region" description="Helical" evidence="2">
    <location>
        <begin position="57"/>
        <end position="79"/>
    </location>
</feature>
<keyword evidence="2" id="KW-0812">Transmembrane</keyword>
<evidence type="ECO:0000313" key="3">
    <source>
        <dbReference type="EMBL" id="PMB98925.1"/>
    </source>
</evidence>
<feature type="compositionally biased region" description="Acidic residues" evidence="1">
    <location>
        <begin position="157"/>
        <end position="166"/>
    </location>
</feature>
<name>A0A2N6PJS6_9MICO</name>
<keyword evidence="2" id="KW-1133">Transmembrane helix</keyword>
<comment type="caution">
    <text evidence="3">The sequence shown here is derived from an EMBL/GenBank/DDBJ whole genome shotgun (WGS) entry which is preliminary data.</text>
</comment>
<evidence type="ECO:0000256" key="2">
    <source>
        <dbReference type="SAM" id="Phobius"/>
    </source>
</evidence>
<evidence type="ECO:0000313" key="4">
    <source>
        <dbReference type="Proteomes" id="UP000235703"/>
    </source>
</evidence>
<keyword evidence="2" id="KW-0472">Membrane</keyword>
<proteinExistence type="predicted"/>
<feature type="transmembrane region" description="Helical" evidence="2">
    <location>
        <begin position="91"/>
        <end position="113"/>
    </location>
</feature>
<sequence length="166" mass="18673">MWRRSQFHWRNVSQSRVQSCGSERNGVPVSPPTAAIDFEKVESQPEFQALKKKHRSLVLPLSAFFFLWYFAYVLLGAYAHDFMATPVIGNINLGILLGLGQFATTFIITMVYVRFANQRIDPAANEIRLMLEKQAADFAERPADTPGAHTVGKAAETPDENEEGQR</sequence>
<dbReference type="OrthoDB" id="3543412at2"/>
<dbReference type="PANTHER" id="PTHR38441:SF1">
    <property type="entry name" value="MEMBRANE PROTEIN"/>
    <property type="match status" value="1"/>
</dbReference>
<accession>A0A2N6PJS6</accession>
<feature type="region of interest" description="Disordered" evidence="1">
    <location>
        <begin position="139"/>
        <end position="166"/>
    </location>
</feature>
<dbReference type="AlphaFoldDB" id="A0A2N6PJS6"/>
<dbReference type="PANTHER" id="PTHR38441">
    <property type="entry name" value="INTEGRAL MEMBRANE PROTEIN-RELATED"/>
    <property type="match status" value="1"/>
</dbReference>
<dbReference type="InterPro" id="IPR007436">
    <property type="entry name" value="DUF485"/>
</dbReference>